<dbReference type="AlphaFoldDB" id="A0A0A9BC39"/>
<accession>A0A0A9BC39</accession>
<evidence type="ECO:0000256" key="1">
    <source>
        <dbReference type="SAM" id="MobiDB-lite"/>
    </source>
</evidence>
<organism evidence="2">
    <name type="scientific">Arundo donax</name>
    <name type="common">Giant reed</name>
    <name type="synonym">Donax arundinaceus</name>
    <dbReference type="NCBI Taxonomy" id="35708"/>
    <lineage>
        <taxon>Eukaryota</taxon>
        <taxon>Viridiplantae</taxon>
        <taxon>Streptophyta</taxon>
        <taxon>Embryophyta</taxon>
        <taxon>Tracheophyta</taxon>
        <taxon>Spermatophyta</taxon>
        <taxon>Magnoliopsida</taxon>
        <taxon>Liliopsida</taxon>
        <taxon>Poales</taxon>
        <taxon>Poaceae</taxon>
        <taxon>PACMAD clade</taxon>
        <taxon>Arundinoideae</taxon>
        <taxon>Arundineae</taxon>
        <taxon>Arundo</taxon>
    </lineage>
</organism>
<proteinExistence type="predicted"/>
<reference evidence="2" key="1">
    <citation type="submission" date="2014-09" db="EMBL/GenBank/DDBJ databases">
        <authorList>
            <person name="Magalhaes I.L.F."/>
            <person name="Oliveira U."/>
            <person name="Santos F.R."/>
            <person name="Vidigal T.H.D.A."/>
            <person name="Brescovit A.D."/>
            <person name="Santos A.J."/>
        </authorList>
    </citation>
    <scope>NUCLEOTIDE SEQUENCE</scope>
    <source>
        <tissue evidence="2">Shoot tissue taken approximately 20 cm above the soil surface</tissue>
    </source>
</reference>
<protein>
    <submittedName>
        <fullName evidence="2">Uncharacterized protein</fullName>
    </submittedName>
</protein>
<name>A0A0A9BC39_ARUDO</name>
<dbReference type="EMBL" id="GBRH01238187">
    <property type="protein sequence ID" value="JAD59708.1"/>
    <property type="molecule type" value="Transcribed_RNA"/>
</dbReference>
<reference evidence="2" key="2">
    <citation type="journal article" date="2015" name="Data Brief">
        <title>Shoot transcriptome of the giant reed, Arundo donax.</title>
        <authorList>
            <person name="Barrero R.A."/>
            <person name="Guerrero F.D."/>
            <person name="Moolhuijzen P."/>
            <person name="Goolsby J.A."/>
            <person name="Tidwell J."/>
            <person name="Bellgard S.E."/>
            <person name="Bellgard M.I."/>
        </authorList>
    </citation>
    <scope>NUCLEOTIDE SEQUENCE</scope>
    <source>
        <tissue evidence="2">Shoot tissue taken approximately 20 cm above the soil surface</tissue>
    </source>
</reference>
<sequence length="55" mass="5999">MSWDSWVNPFLDDPAGSLDAQGSHQLGFEGQVHAGSGPRTLDFSGREMEDTFEGE</sequence>
<feature type="region of interest" description="Disordered" evidence="1">
    <location>
        <begin position="1"/>
        <end position="55"/>
    </location>
</feature>
<evidence type="ECO:0000313" key="2">
    <source>
        <dbReference type="EMBL" id="JAD59708.1"/>
    </source>
</evidence>